<evidence type="ECO:0000313" key="4">
    <source>
        <dbReference type="EMBL" id="TCJ23891.1"/>
    </source>
</evidence>
<reference evidence="4 5" key="1">
    <citation type="submission" date="2019-03" db="EMBL/GenBank/DDBJ databases">
        <authorList>
            <person name="Kim M.K.M."/>
        </authorList>
    </citation>
    <scope>NUCLEOTIDE SEQUENCE [LARGE SCALE GENOMIC DNA]</scope>
    <source>
        <strain evidence="4 5">18JY15-6</strain>
    </source>
</reference>
<dbReference type="PROSITE" id="PS50977">
    <property type="entry name" value="HTH_TETR_2"/>
    <property type="match status" value="1"/>
</dbReference>
<feature type="DNA-binding region" description="H-T-H motif" evidence="2">
    <location>
        <begin position="45"/>
        <end position="64"/>
    </location>
</feature>
<keyword evidence="5" id="KW-1185">Reference proteome</keyword>
<dbReference type="GO" id="GO:0003700">
    <property type="term" value="F:DNA-binding transcription factor activity"/>
    <property type="evidence" value="ECO:0007669"/>
    <property type="project" value="TreeGrafter"/>
</dbReference>
<comment type="caution">
    <text evidence="4">The sequence shown here is derived from an EMBL/GenBank/DDBJ whole genome shotgun (WGS) entry which is preliminary data.</text>
</comment>
<name>A0A4R1C0J2_9ACTN</name>
<dbReference type="AlphaFoldDB" id="A0A4R1C0J2"/>
<dbReference type="EMBL" id="SJZJ01000015">
    <property type="protein sequence ID" value="TCJ23891.1"/>
    <property type="molecule type" value="Genomic_DNA"/>
</dbReference>
<feature type="domain" description="HTH tetR-type" evidence="3">
    <location>
        <begin position="23"/>
        <end position="82"/>
    </location>
</feature>
<dbReference type="SUPFAM" id="SSF46689">
    <property type="entry name" value="Homeodomain-like"/>
    <property type="match status" value="1"/>
</dbReference>
<dbReference type="RefSeq" id="WP_131583584.1">
    <property type="nucleotide sequence ID" value="NZ_SJZJ01000015.1"/>
</dbReference>
<evidence type="ECO:0000256" key="2">
    <source>
        <dbReference type="PROSITE-ProRule" id="PRU00335"/>
    </source>
</evidence>
<organism evidence="4 5">
    <name type="scientific">Nocardioides jejuensis</name>
    <dbReference type="NCBI Taxonomy" id="2502782"/>
    <lineage>
        <taxon>Bacteria</taxon>
        <taxon>Bacillati</taxon>
        <taxon>Actinomycetota</taxon>
        <taxon>Actinomycetes</taxon>
        <taxon>Propionibacteriales</taxon>
        <taxon>Nocardioidaceae</taxon>
        <taxon>Nocardioides</taxon>
    </lineage>
</organism>
<evidence type="ECO:0000259" key="3">
    <source>
        <dbReference type="PROSITE" id="PS50977"/>
    </source>
</evidence>
<dbReference type="Proteomes" id="UP000295453">
    <property type="component" value="Unassembled WGS sequence"/>
</dbReference>
<dbReference type="GO" id="GO:0000976">
    <property type="term" value="F:transcription cis-regulatory region binding"/>
    <property type="evidence" value="ECO:0007669"/>
    <property type="project" value="TreeGrafter"/>
</dbReference>
<evidence type="ECO:0000256" key="1">
    <source>
        <dbReference type="ARBA" id="ARBA00023125"/>
    </source>
</evidence>
<evidence type="ECO:0000313" key="5">
    <source>
        <dbReference type="Proteomes" id="UP000295453"/>
    </source>
</evidence>
<keyword evidence="1 2" id="KW-0238">DNA-binding</keyword>
<dbReference type="OrthoDB" id="4542604at2"/>
<dbReference type="PANTHER" id="PTHR30055:SF160">
    <property type="entry name" value="TRANSCRIPTIONAL REGULATORY PROTEIN (PROBABLY ASNC-FAMILY)-RELATED"/>
    <property type="match status" value="1"/>
</dbReference>
<gene>
    <name evidence="4" type="ORF">EPD65_09745</name>
</gene>
<accession>A0A4R1C0J2</accession>
<sequence length="231" mass="24649">MSQVVDAAGSVDGRDRRWEDHRQERRERLLVAAVALIDRQGGDVGVAAIAAEAGIPRSVVYKLFRDREDLDEQIRIRIIQEATATLAPLLVPRGTLREMVRVAAKTYVDWVTAHANLHRFIGTGSTTRPTPGSPSIAGGKAAFAQNVADLVILLLKHLDPAASVSRGSAENLAFALTGVTDSVVNRWLVAGRSRSTKKELIQFLTEASCGVILGAAGVAGVDLDLDAPVAL</sequence>
<dbReference type="Pfam" id="PF00440">
    <property type="entry name" value="TetR_N"/>
    <property type="match status" value="1"/>
</dbReference>
<dbReference type="PANTHER" id="PTHR30055">
    <property type="entry name" value="HTH-TYPE TRANSCRIPTIONAL REGULATOR RUTR"/>
    <property type="match status" value="1"/>
</dbReference>
<proteinExistence type="predicted"/>
<dbReference type="InterPro" id="IPR036271">
    <property type="entry name" value="Tet_transcr_reg_TetR-rel_C_sf"/>
</dbReference>
<dbReference type="Gene3D" id="1.10.357.10">
    <property type="entry name" value="Tetracycline Repressor, domain 2"/>
    <property type="match status" value="1"/>
</dbReference>
<dbReference type="SUPFAM" id="SSF48498">
    <property type="entry name" value="Tetracyclin repressor-like, C-terminal domain"/>
    <property type="match status" value="1"/>
</dbReference>
<dbReference type="InterPro" id="IPR001647">
    <property type="entry name" value="HTH_TetR"/>
</dbReference>
<dbReference type="InterPro" id="IPR050109">
    <property type="entry name" value="HTH-type_TetR-like_transc_reg"/>
</dbReference>
<dbReference type="InterPro" id="IPR009057">
    <property type="entry name" value="Homeodomain-like_sf"/>
</dbReference>
<protein>
    <submittedName>
        <fullName evidence="4">TetR/AcrR family transcriptional regulator</fullName>
    </submittedName>
</protein>